<feature type="transmembrane region" description="Helical" evidence="6">
    <location>
        <begin position="54"/>
        <end position="79"/>
    </location>
</feature>
<evidence type="ECO:0000313" key="7">
    <source>
        <dbReference type="EMBL" id="KAF2430774.1"/>
    </source>
</evidence>
<evidence type="ECO:0000256" key="1">
    <source>
        <dbReference type="ARBA" id="ARBA00004141"/>
    </source>
</evidence>
<feature type="transmembrane region" description="Helical" evidence="6">
    <location>
        <begin position="211"/>
        <end position="230"/>
    </location>
</feature>
<dbReference type="GO" id="GO:0022857">
    <property type="term" value="F:transmembrane transporter activity"/>
    <property type="evidence" value="ECO:0007669"/>
    <property type="project" value="InterPro"/>
</dbReference>
<evidence type="ECO:0000256" key="5">
    <source>
        <dbReference type="ARBA" id="ARBA00023136"/>
    </source>
</evidence>
<feature type="transmembrane region" description="Helical" evidence="6">
    <location>
        <begin position="132"/>
        <end position="150"/>
    </location>
</feature>
<keyword evidence="3 6" id="KW-0812">Transmembrane</keyword>
<dbReference type="PANTHER" id="PTHR45649">
    <property type="entry name" value="AMINO-ACID PERMEASE BAT1"/>
    <property type="match status" value="1"/>
</dbReference>
<feature type="transmembrane region" description="Helical" evidence="6">
    <location>
        <begin position="424"/>
        <end position="446"/>
    </location>
</feature>
<name>A0A9P4TXW2_9PEZI</name>
<gene>
    <name evidence="7" type="ORF">EJ08DRAFT_670299</name>
</gene>
<dbReference type="GO" id="GO:0016020">
    <property type="term" value="C:membrane"/>
    <property type="evidence" value="ECO:0007669"/>
    <property type="project" value="UniProtKB-SubCell"/>
</dbReference>
<proteinExistence type="predicted"/>
<feature type="transmembrane region" description="Helical" evidence="6">
    <location>
        <begin position="296"/>
        <end position="319"/>
    </location>
</feature>
<keyword evidence="8" id="KW-1185">Reference proteome</keyword>
<dbReference type="Gene3D" id="1.20.1740.10">
    <property type="entry name" value="Amino acid/polyamine transporter I"/>
    <property type="match status" value="1"/>
</dbReference>
<dbReference type="PANTHER" id="PTHR45649:SF9">
    <property type="entry name" value="AMINO-ACID PERMEASE 2"/>
    <property type="match status" value="1"/>
</dbReference>
<feature type="transmembrane region" description="Helical" evidence="6">
    <location>
        <begin position="91"/>
        <end position="112"/>
    </location>
</feature>
<dbReference type="Pfam" id="PF13520">
    <property type="entry name" value="AA_permease_2"/>
    <property type="match status" value="1"/>
</dbReference>
<feature type="transmembrane region" description="Helical" evidence="6">
    <location>
        <begin position="257"/>
        <end position="275"/>
    </location>
</feature>
<keyword evidence="5 6" id="KW-0472">Membrane</keyword>
<evidence type="ECO:0000313" key="8">
    <source>
        <dbReference type="Proteomes" id="UP000800235"/>
    </source>
</evidence>
<organism evidence="7 8">
    <name type="scientific">Tothia fuscella</name>
    <dbReference type="NCBI Taxonomy" id="1048955"/>
    <lineage>
        <taxon>Eukaryota</taxon>
        <taxon>Fungi</taxon>
        <taxon>Dikarya</taxon>
        <taxon>Ascomycota</taxon>
        <taxon>Pezizomycotina</taxon>
        <taxon>Dothideomycetes</taxon>
        <taxon>Pleosporomycetidae</taxon>
        <taxon>Venturiales</taxon>
        <taxon>Cylindrosympodiaceae</taxon>
        <taxon>Tothia</taxon>
    </lineage>
</organism>
<evidence type="ECO:0000256" key="2">
    <source>
        <dbReference type="ARBA" id="ARBA00022448"/>
    </source>
</evidence>
<reference evidence="7" key="1">
    <citation type="journal article" date="2020" name="Stud. Mycol.">
        <title>101 Dothideomycetes genomes: a test case for predicting lifestyles and emergence of pathogens.</title>
        <authorList>
            <person name="Haridas S."/>
            <person name="Albert R."/>
            <person name="Binder M."/>
            <person name="Bloem J."/>
            <person name="Labutti K."/>
            <person name="Salamov A."/>
            <person name="Andreopoulos B."/>
            <person name="Baker S."/>
            <person name="Barry K."/>
            <person name="Bills G."/>
            <person name="Bluhm B."/>
            <person name="Cannon C."/>
            <person name="Castanera R."/>
            <person name="Culley D."/>
            <person name="Daum C."/>
            <person name="Ezra D."/>
            <person name="Gonzalez J."/>
            <person name="Henrissat B."/>
            <person name="Kuo A."/>
            <person name="Liang C."/>
            <person name="Lipzen A."/>
            <person name="Lutzoni F."/>
            <person name="Magnuson J."/>
            <person name="Mondo S."/>
            <person name="Nolan M."/>
            <person name="Ohm R."/>
            <person name="Pangilinan J."/>
            <person name="Park H.-J."/>
            <person name="Ramirez L."/>
            <person name="Alfaro M."/>
            <person name="Sun H."/>
            <person name="Tritt A."/>
            <person name="Yoshinaga Y."/>
            <person name="Zwiers L.-H."/>
            <person name="Turgeon B."/>
            <person name="Goodwin S."/>
            <person name="Spatafora J."/>
            <person name="Crous P."/>
            <person name="Grigoriev I."/>
        </authorList>
    </citation>
    <scope>NUCLEOTIDE SEQUENCE</scope>
    <source>
        <strain evidence="7">CBS 130266</strain>
    </source>
</reference>
<dbReference type="OrthoDB" id="10054429at2759"/>
<dbReference type="EMBL" id="MU007036">
    <property type="protein sequence ID" value="KAF2430774.1"/>
    <property type="molecule type" value="Genomic_DNA"/>
</dbReference>
<dbReference type="AlphaFoldDB" id="A0A9P4TXW2"/>
<feature type="transmembrane region" description="Helical" evidence="6">
    <location>
        <begin position="467"/>
        <end position="485"/>
    </location>
</feature>
<feature type="transmembrane region" description="Helical" evidence="6">
    <location>
        <begin position="182"/>
        <end position="204"/>
    </location>
</feature>
<keyword evidence="4 6" id="KW-1133">Transmembrane helix</keyword>
<evidence type="ECO:0000256" key="4">
    <source>
        <dbReference type="ARBA" id="ARBA00022989"/>
    </source>
</evidence>
<dbReference type="Proteomes" id="UP000800235">
    <property type="component" value="Unassembled WGS sequence"/>
</dbReference>
<comment type="caution">
    <text evidence="7">The sequence shown here is derived from an EMBL/GenBank/DDBJ whole genome shotgun (WGS) entry which is preliminary data.</text>
</comment>
<keyword evidence="2" id="KW-0813">Transport</keyword>
<feature type="transmembrane region" description="Helical" evidence="6">
    <location>
        <begin position="497"/>
        <end position="515"/>
    </location>
</feature>
<feature type="transmembrane region" description="Helical" evidence="6">
    <location>
        <begin position="339"/>
        <end position="360"/>
    </location>
</feature>
<accession>A0A9P4TXW2</accession>
<evidence type="ECO:0000256" key="3">
    <source>
        <dbReference type="ARBA" id="ARBA00022692"/>
    </source>
</evidence>
<protein>
    <submittedName>
        <fullName evidence="7">Amino acid transporter</fullName>
    </submittedName>
</protein>
<evidence type="ECO:0000256" key="6">
    <source>
        <dbReference type="SAM" id="Phobius"/>
    </source>
</evidence>
<dbReference type="PIRSF" id="PIRSF006060">
    <property type="entry name" value="AA_transporter"/>
    <property type="match status" value="1"/>
</dbReference>
<dbReference type="InterPro" id="IPR002293">
    <property type="entry name" value="AA/rel_permease1"/>
</dbReference>
<comment type="subcellular location">
    <subcellularLocation>
        <location evidence="1">Membrane</location>
        <topology evidence="1">Multi-pass membrane protein</topology>
    </subcellularLocation>
</comment>
<feature type="transmembrane region" description="Helical" evidence="6">
    <location>
        <begin position="396"/>
        <end position="418"/>
    </location>
</feature>
<sequence>MSKGLPKSVDHNSSSVLLESNGHGIRDMDLELMSEADRVLASNFGYRPVFKREFGYLATFSFAVSIGGVYSSIATTFIYPLEAGGSASIVWCWLISGAGCMCLALSVSELVSAYPTCGGMYYTVSRLAPKRYVPFVSWITGWLNILGQLAGVAASEWGAAALFLAAVSIGSDFSYLPTVNHTVGVMAVMVVISGLVNSLSTFWIEKMTRCYVIFHIAILVSCAIALLAMAQPKNGTPKHTAKYVFTDVNNQSGWTPASWSFMFGFLSVSWTMSGYDATAHISEEMKNPEIKAPWAISLGMLFTYLAGWLYNIVLCFVMGAVTGEKSILTSPIQQPVAQIYYNVLGKAGGIFFTVCSLIILKFGNFTAMQSLTRTIYALSRDGLLPFSGIWTRIMPLTGIPILAVWMSVLVAMGINLIGLGSYPAIAGVFNVCAIALDYSFCIPILCKIIYGRFVPGPWHLGKYSMFINVYACLWTFFVSIIFIMPTIRPVTPVNMNYAVVYLVAILIFSMIYWLIHGKKYYKGPPLENRSQSVASHDLQKR</sequence>